<proteinExistence type="predicted"/>
<feature type="compositionally biased region" description="Polar residues" evidence="1">
    <location>
        <begin position="38"/>
        <end position="49"/>
    </location>
</feature>
<dbReference type="EMBL" id="BGPR01000565">
    <property type="protein sequence ID" value="GBM26661.1"/>
    <property type="molecule type" value="Genomic_DNA"/>
</dbReference>
<feature type="region of interest" description="Disordered" evidence="1">
    <location>
        <begin position="35"/>
        <end position="74"/>
    </location>
</feature>
<reference evidence="2 3" key="1">
    <citation type="journal article" date="2019" name="Sci. Rep.">
        <title>Orb-weaving spider Araneus ventricosus genome elucidates the spidroin gene catalogue.</title>
        <authorList>
            <person name="Kono N."/>
            <person name="Nakamura H."/>
            <person name="Ohtoshi R."/>
            <person name="Moran D.A.P."/>
            <person name="Shinohara A."/>
            <person name="Yoshida Y."/>
            <person name="Fujiwara M."/>
            <person name="Mori M."/>
            <person name="Tomita M."/>
            <person name="Arakawa K."/>
        </authorList>
    </citation>
    <scope>NUCLEOTIDE SEQUENCE [LARGE SCALE GENOMIC DNA]</scope>
</reference>
<sequence>MFVRNRTRFETVRVKIRPEVRSVRKKSNIAVRHCHYVSRSSGELPQDQTRGPGRSAKKNTQISSGRNASRSKRILTRPTACPVPRETKISLPLNTQDLLLTYRFRSDHQPGDISFIKASPTVNHSGLLYPSQRSV</sequence>
<comment type="caution">
    <text evidence="2">The sequence shown here is derived from an EMBL/GenBank/DDBJ whole genome shotgun (WGS) entry which is preliminary data.</text>
</comment>
<dbReference type="Proteomes" id="UP000499080">
    <property type="component" value="Unassembled WGS sequence"/>
</dbReference>
<feature type="compositionally biased region" description="Polar residues" evidence="1">
    <location>
        <begin position="58"/>
        <end position="68"/>
    </location>
</feature>
<evidence type="ECO:0000313" key="2">
    <source>
        <dbReference type="EMBL" id="GBM26661.1"/>
    </source>
</evidence>
<protein>
    <submittedName>
        <fullName evidence="2">Uncharacterized protein</fullName>
    </submittedName>
</protein>
<keyword evidence="3" id="KW-1185">Reference proteome</keyword>
<organism evidence="2 3">
    <name type="scientific">Araneus ventricosus</name>
    <name type="common">Orbweaver spider</name>
    <name type="synonym">Epeira ventricosa</name>
    <dbReference type="NCBI Taxonomy" id="182803"/>
    <lineage>
        <taxon>Eukaryota</taxon>
        <taxon>Metazoa</taxon>
        <taxon>Ecdysozoa</taxon>
        <taxon>Arthropoda</taxon>
        <taxon>Chelicerata</taxon>
        <taxon>Arachnida</taxon>
        <taxon>Araneae</taxon>
        <taxon>Araneomorphae</taxon>
        <taxon>Entelegynae</taxon>
        <taxon>Araneoidea</taxon>
        <taxon>Araneidae</taxon>
        <taxon>Araneus</taxon>
    </lineage>
</organism>
<gene>
    <name evidence="2" type="ORF">AVEN_15467_1</name>
</gene>
<accession>A0A4Y2ECL1</accession>
<evidence type="ECO:0000313" key="3">
    <source>
        <dbReference type="Proteomes" id="UP000499080"/>
    </source>
</evidence>
<dbReference type="AlphaFoldDB" id="A0A4Y2ECL1"/>
<name>A0A4Y2ECL1_ARAVE</name>
<evidence type="ECO:0000256" key="1">
    <source>
        <dbReference type="SAM" id="MobiDB-lite"/>
    </source>
</evidence>